<reference evidence="1 2" key="2">
    <citation type="journal article" date="2019" name="G3 (Bethesda)">
        <title>Hybrid Assembly of the Genome of the Entomopathogenic Nematode Steinernema carpocapsae Identifies the X-Chromosome.</title>
        <authorList>
            <person name="Serra L."/>
            <person name="Macchietto M."/>
            <person name="Macias-Munoz A."/>
            <person name="McGill C.J."/>
            <person name="Rodriguez I.M."/>
            <person name="Rodriguez B."/>
            <person name="Murad R."/>
            <person name="Mortazavi A."/>
        </authorList>
    </citation>
    <scope>NUCLEOTIDE SEQUENCE [LARGE SCALE GENOMIC DNA]</scope>
    <source>
        <strain evidence="1 2">ALL</strain>
    </source>
</reference>
<proteinExistence type="predicted"/>
<dbReference type="EMBL" id="AZBU02000007">
    <property type="protein sequence ID" value="TKR69311.1"/>
    <property type="molecule type" value="Genomic_DNA"/>
</dbReference>
<dbReference type="AlphaFoldDB" id="A0A4U5MIZ1"/>
<dbReference type="Proteomes" id="UP000298663">
    <property type="component" value="Unassembled WGS sequence"/>
</dbReference>
<gene>
    <name evidence="1" type="ORF">L596_021487</name>
</gene>
<comment type="caution">
    <text evidence="1">The sequence shown here is derived from an EMBL/GenBank/DDBJ whole genome shotgun (WGS) entry which is preliminary data.</text>
</comment>
<reference evidence="1 2" key="1">
    <citation type="journal article" date="2015" name="Genome Biol.">
        <title>Comparative genomics of Steinernema reveals deeply conserved gene regulatory networks.</title>
        <authorList>
            <person name="Dillman A.R."/>
            <person name="Macchietto M."/>
            <person name="Porter C.F."/>
            <person name="Rogers A."/>
            <person name="Williams B."/>
            <person name="Antoshechkin I."/>
            <person name="Lee M.M."/>
            <person name="Goodwin Z."/>
            <person name="Lu X."/>
            <person name="Lewis E.E."/>
            <person name="Goodrich-Blair H."/>
            <person name="Stock S.P."/>
            <person name="Adams B.J."/>
            <person name="Sternberg P.W."/>
            <person name="Mortazavi A."/>
        </authorList>
    </citation>
    <scope>NUCLEOTIDE SEQUENCE [LARGE SCALE GENOMIC DNA]</scope>
    <source>
        <strain evidence="1 2">ALL</strain>
    </source>
</reference>
<sequence>MHANVNGAATVTRVCSIRQLAFRNFVTNGWTDGRTYGQIFTAPVFRLLIKPLKTFFYVSIARFARCQMFIGNISKLLGSMKFARSEVFQLLPQRKSEEPNFFPNKWVVAAEIQDSQSEFELWKY</sequence>
<protein>
    <submittedName>
        <fullName evidence="1">Uncharacterized protein</fullName>
    </submittedName>
</protein>
<accession>A0A4U5MIZ1</accession>
<organism evidence="1 2">
    <name type="scientific">Steinernema carpocapsae</name>
    <name type="common">Entomopathogenic nematode</name>
    <dbReference type="NCBI Taxonomy" id="34508"/>
    <lineage>
        <taxon>Eukaryota</taxon>
        <taxon>Metazoa</taxon>
        <taxon>Ecdysozoa</taxon>
        <taxon>Nematoda</taxon>
        <taxon>Chromadorea</taxon>
        <taxon>Rhabditida</taxon>
        <taxon>Tylenchina</taxon>
        <taxon>Panagrolaimomorpha</taxon>
        <taxon>Strongyloidoidea</taxon>
        <taxon>Steinernematidae</taxon>
        <taxon>Steinernema</taxon>
    </lineage>
</organism>
<name>A0A4U5MIZ1_STECR</name>
<keyword evidence="2" id="KW-1185">Reference proteome</keyword>
<evidence type="ECO:0000313" key="2">
    <source>
        <dbReference type="Proteomes" id="UP000298663"/>
    </source>
</evidence>
<evidence type="ECO:0000313" key="1">
    <source>
        <dbReference type="EMBL" id="TKR69311.1"/>
    </source>
</evidence>